<dbReference type="Proteomes" id="UP001412067">
    <property type="component" value="Unassembled WGS sequence"/>
</dbReference>
<reference evidence="5 6" key="1">
    <citation type="journal article" date="2022" name="Nat. Plants">
        <title>Genomes of leafy and leafless Platanthera orchids illuminate the evolution of mycoheterotrophy.</title>
        <authorList>
            <person name="Li M.H."/>
            <person name="Liu K.W."/>
            <person name="Li Z."/>
            <person name="Lu H.C."/>
            <person name="Ye Q.L."/>
            <person name="Zhang D."/>
            <person name="Wang J.Y."/>
            <person name="Li Y.F."/>
            <person name="Zhong Z.M."/>
            <person name="Liu X."/>
            <person name="Yu X."/>
            <person name="Liu D.K."/>
            <person name="Tu X.D."/>
            <person name="Liu B."/>
            <person name="Hao Y."/>
            <person name="Liao X.Y."/>
            <person name="Jiang Y.T."/>
            <person name="Sun W.H."/>
            <person name="Chen J."/>
            <person name="Chen Y.Q."/>
            <person name="Ai Y."/>
            <person name="Zhai J.W."/>
            <person name="Wu S.S."/>
            <person name="Zhou Z."/>
            <person name="Hsiao Y.Y."/>
            <person name="Wu W.L."/>
            <person name="Chen Y.Y."/>
            <person name="Lin Y.F."/>
            <person name="Hsu J.L."/>
            <person name="Li C.Y."/>
            <person name="Wang Z.W."/>
            <person name="Zhao X."/>
            <person name="Zhong W.Y."/>
            <person name="Ma X.K."/>
            <person name="Ma L."/>
            <person name="Huang J."/>
            <person name="Chen G.Z."/>
            <person name="Huang M.Z."/>
            <person name="Huang L."/>
            <person name="Peng D.H."/>
            <person name="Luo Y.B."/>
            <person name="Zou S.Q."/>
            <person name="Chen S.P."/>
            <person name="Lan S."/>
            <person name="Tsai W.C."/>
            <person name="Van de Peer Y."/>
            <person name="Liu Z.J."/>
        </authorList>
    </citation>
    <scope>NUCLEOTIDE SEQUENCE [LARGE SCALE GENOMIC DNA]</scope>
    <source>
        <strain evidence="5">Lor288</strain>
    </source>
</reference>
<accession>A0ABR2LL50</accession>
<feature type="region of interest" description="Disordered" evidence="3">
    <location>
        <begin position="480"/>
        <end position="514"/>
    </location>
</feature>
<evidence type="ECO:0000256" key="3">
    <source>
        <dbReference type="SAM" id="MobiDB-lite"/>
    </source>
</evidence>
<feature type="region of interest" description="Disordered" evidence="3">
    <location>
        <begin position="59"/>
        <end position="83"/>
    </location>
</feature>
<evidence type="ECO:0000313" key="5">
    <source>
        <dbReference type="EMBL" id="KAK8943866.1"/>
    </source>
</evidence>
<evidence type="ECO:0000256" key="1">
    <source>
        <dbReference type="ARBA" id="ARBA00004123"/>
    </source>
</evidence>
<dbReference type="Pfam" id="PF07967">
    <property type="entry name" value="zf-C3HC"/>
    <property type="match status" value="1"/>
</dbReference>
<dbReference type="InterPro" id="IPR012935">
    <property type="entry name" value="NuBaID_N"/>
</dbReference>
<keyword evidence="6" id="KW-1185">Reference proteome</keyword>
<proteinExistence type="predicted"/>
<keyword evidence="2" id="KW-0539">Nucleus</keyword>
<dbReference type="PANTHER" id="PTHR15835">
    <property type="entry name" value="NUCLEAR-INTERACTING PARTNER OF ALK"/>
    <property type="match status" value="1"/>
</dbReference>
<gene>
    <name evidence="5" type="ORF">KSP40_PGU020917</name>
</gene>
<protein>
    <recommendedName>
        <fullName evidence="4">C3HC-type domain-containing protein</fullName>
    </recommendedName>
</protein>
<feature type="region of interest" description="Disordered" evidence="3">
    <location>
        <begin position="667"/>
        <end position="714"/>
    </location>
</feature>
<sequence>MLKKRIVTLAFFLGAMEIEMRVSRALHKFTNSPPKLSMAQDSENRLKKIMDKLYRPPRSRLSALSDPGGADATASKGAVGRSLPRRATAGKVPPCLPWDRGDLIRRLSTFKAMTWFGKPKDIGPVNCARRGWINTEMDVIVCEACGARHLFSTPPSWSLQQVEKAAAVFSLKLDNGHKPLCPWINNACDESLAYFPPSPPQALIEGFRERSHALLRLTTLPVISSLAIDYMKSPQLDRFLSTPVHPSITLNNGIMLVDDCRSKDLDGASEVVISHCYYQELRHPCQTFLSLCGDTGRLLWWAGDSEKRRGAEKLCVDIGRLGFFPVDPIDRSKLTASRFFCQREPHSISSCCRPCGALATLSDFYYIPRPLEFFKIIINNGHQIDGLATGIEVPIAENFGRDHTSNVDNPFGLHLSIAGGPPPNKQYFRPKVSLPLVSRHLRAELLYDSCSNYHQGTLGKEDYICHQELNCNHDDGSEAIQSMKRKQSQVEDSDSQLHMETNHDTGEGGSGHTSEEIIYNTPCTDVIIKDAVPCQSSSPKTIARERNDSISRVDELNFGNTSENDLSDHSISTSSVTKVNSAYSKTVEIIPPLQTAERASLGKHVSIGFAKEASVSMAAEENVNHLSVGEGDVMRRMRERDPWIWIGQEEEEAAGGNQTGLAVVARNGEGKEEDGGGGGGVYRKGRWRGRGRCHTSGRKRKSASHRAGLQESLL</sequence>
<comment type="subcellular location">
    <subcellularLocation>
        <location evidence="1">Nucleus</location>
    </subcellularLocation>
</comment>
<comment type="caution">
    <text evidence="5">The sequence shown here is derived from an EMBL/GenBank/DDBJ whole genome shotgun (WGS) entry which is preliminary data.</text>
</comment>
<dbReference type="EMBL" id="JBBWWR010000018">
    <property type="protein sequence ID" value="KAK8943866.1"/>
    <property type="molecule type" value="Genomic_DNA"/>
</dbReference>
<feature type="domain" description="C3HC-type" evidence="4">
    <location>
        <begin position="97"/>
        <end position="222"/>
    </location>
</feature>
<name>A0ABR2LL50_9ASPA</name>
<feature type="compositionally biased region" description="Basic and acidic residues" evidence="3">
    <location>
        <begin position="495"/>
        <end position="506"/>
    </location>
</feature>
<dbReference type="PANTHER" id="PTHR15835:SF6">
    <property type="entry name" value="ZINC FINGER C3HC-TYPE PROTEIN 1"/>
    <property type="match status" value="1"/>
</dbReference>
<feature type="compositionally biased region" description="Basic residues" evidence="3">
    <location>
        <begin position="683"/>
        <end position="704"/>
    </location>
</feature>
<evidence type="ECO:0000259" key="4">
    <source>
        <dbReference type="Pfam" id="PF07967"/>
    </source>
</evidence>
<organism evidence="5 6">
    <name type="scientific">Platanthera guangdongensis</name>
    <dbReference type="NCBI Taxonomy" id="2320717"/>
    <lineage>
        <taxon>Eukaryota</taxon>
        <taxon>Viridiplantae</taxon>
        <taxon>Streptophyta</taxon>
        <taxon>Embryophyta</taxon>
        <taxon>Tracheophyta</taxon>
        <taxon>Spermatophyta</taxon>
        <taxon>Magnoliopsida</taxon>
        <taxon>Liliopsida</taxon>
        <taxon>Asparagales</taxon>
        <taxon>Orchidaceae</taxon>
        <taxon>Orchidoideae</taxon>
        <taxon>Orchideae</taxon>
        <taxon>Orchidinae</taxon>
        <taxon>Platanthera</taxon>
    </lineage>
</organism>
<evidence type="ECO:0000256" key="2">
    <source>
        <dbReference type="ARBA" id="ARBA00023242"/>
    </source>
</evidence>
<evidence type="ECO:0000313" key="6">
    <source>
        <dbReference type="Proteomes" id="UP001412067"/>
    </source>
</evidence>